<dbReference type="PANTHER" id="PTHR46093">
    <property type="entry name" value="ACYL-COA-BINDING DOMAIN-CONTAINING PROTEIN 5"/>
    <property type="match status" value="1"/>
</dbReference>
<name>K0R6C5_THAOC</name>
<feature type="domain" description="Plasmid pRiA4b Orf3-like" evidence="4">
    <location>
        <begin position="643"/>
        <end position="808"/>
    </location>
</feature>
<dbReference type="InterPro" id="IPR024047">
    <property type="entry name" value="MM3350-like_sf"/>
</dbReference>
<sequence>MTGYPVHPELWEFDIDGRTWRTVETTGRHPGPRSGHGQFAYGGDMYVWGGVGGGDPSRARYSLVKPDLYRLRMRGVKRGPFIWELVKTKIKPPARTEFAGTVYKGKPCLNLPPINDTWCLNLSNFKWTSLKSGPTGRQCHGMFAANNKLYVLGGRIAEIAPNGETSNACPSIEEFCSFDLETKTWSSVDIIGDDRPNDLSEYTVLPLYKNEGDDDPSSVIIWGGYREVTFVEQHGQDGNHRSLVEKYGEEEWRSYQLPYIARLLRFDVESETWIRLRPIKNVLPKAQSIACVDRIEDGAIHMLIAGGYGSNPEKDDECSEVSKEMTRAMVEADPMFPLLEGKEVNVNSFHTPVITNKVFEVSISEAFGDKKLTDDWSWDLYNMPPEMKPTLRATIAVGSPTLHHILDLTAEDCLEPHIKDVLPDDLAMYGERVMLHGLKGRADLNRVVGRCGQYNASKERYEIFLPLHMQIEPILIRPSNLLIAPKVSAEILSKEIFSHSPYQKRFPRVGMCCSFMMKGKNVRSLDGHVMDKILNAPDWDEDSKITQVIDSYSGPVSGAAQVVLRKIGLVEPKGRGDLACVVTAAKFPRQPNPRDKDAARRTETFVSFLRMIKDRDTPRVSAYEKRLASIEDDVVSKKCGAWLKLDVKLDSILPTVQREIIVSPNLTLRELHDHILTSCLGWAANCHAYSFRTVPYLVDFDESSLKTMVEAKGRQLDQVLEGLRDSVWIGPKSISIGQLFSDRDEKEMFCQYVYDFGDWHSHSITVTKFAGKVPQGASVGYLLSGTGGKIPEDMGGLPTYLERIQQLTGNARVELDDDRGFIDHVDPTSEHWWKIMNSDFRKKPNMRKLFVNPMAFSIEKSRADLDFALRRATTRTGKESISVETRDFRNLGLVYEGDNRVSASNKIDPTKVCAVCGVTAALRKCSACDSVIDPDGRSYVSSAGRPSKQDDDAGSVPGARREGAVQRGQGREVLRIAGEGRRQVRRRSDGAGGREEAVREGLVDLVERRRRTRTSAGRTGDRCELMADAMESTPPPPCCRPIRAPPAPLPRRRPPDATRPTTVVLHSGEEILSTQVETSCTSPATMAPSALPREDDVPDLCDRSGRVHVLHPEGILFGDEVGIDVGQEEDGQFVGQLPGCRKGPATDGRPRDVPSRRKEWADTNARRRRASSGGRVGARAGSMGLHRGRAGDGRAILGAPYGGDHAMVCWPDLNGSSTRKDWVTFWPTQASLQLVLASVGIANIYDEIKGHIAKIGGHQQIVELVAIRWQTLSRRQHSSMATRWGERIATAAKKRKREETKAAGKRKKEQGEEVTFNLQGGGVRESRAEAKDSDEDAAACVLADEVTAVAAGQAARVLADEVAAVVATDNGQSSGGTARKRGEVDSSLLSQTSGEVGEATRRATAAFAISQTETAVANSARNNLTAQRGITAGKDFNGDLSNERCLAVKGCPFAEVNGTYRGPQRMPRLRQAGSMEDTEESLLRHIQRKKEKDNEWRLGVWQSSTLNDFCGDCKQNYRLYKSLDRGRTWTKMHLGHDPCPTVTTASALTDAVYTKEVAAVGAGQQRPLAMDKGQISEKVCIKCDASKGKGEYPSNEWRKD</sequence>
<dbReference type="EMBL" id="AGNL01045938">
    <property type="protein sequence ID" value="EJK48370.1"/>
    <property type="molecule type" value="Genomic_DNA"/>
</dbReference>
<evidence type="ECO:0000256" key="1">
    <source>
        <dbReference type="ARBA" id="ARBA00022441"/>
    </source>
</evidence>
<dbReference type="OrthoDB" id="105150at2759"/>
<accession>K0R6C5</accession>
<gene>
    <name evidence="5" type="ORF">THAOC_32841</name>
</gene>
<dbReference type="Proteomes" id="UP000266841">
    <property type="component" value="Unassembled WGS sequence"/>
</dbReference>
<proteinExistence type="predicted"/>
<dbReference type="Pfam" id="PF07929">
    <property type="entry name" value="PRiA4_ORF3"/>
    <property type="match status" value="1"/>
</dbReference>
<reference evidence="5 6" key="1">
    <citation type="journal article" date="2012" name="Genome Biol.">
        <title>Genome and low-iron response of an oceanic diatom adapted to chronic iron limitation.</title>
        <authorList>
            <person name="Lommer M."/>
            <person name="Specht M."/>
            <person name="Roy A.S."/>
            <person name="Kraemer L."/>
            <person name="Andreson R."/>
            <person name="Gutowska M.A."/>
            <person name="Wolf J."/>
            <person name="Bergner S.V."/>
            <person name="Schilhabel M.B."/>
            <person name="Klostermeier U.C."/>
            <person name="Beiko R.G."/>
            <person name="Rosenstiel P."/>
            <person name="Hippler M."/>
            <person name="Laroche J."/>
        </authorList>
    </citation>
    <scope>NUCLEOTIDE SEQUENCE [LARGE SCALE GENOMIC DNA]</scope>
    <source>
        <strain evidence="5 6">CCMP1005</strain>
    </source>
</reference>
<keyword evidence="1" id="KW-0880">Kelch repeat</keyword>
<keyword evidence="2" id="KW-0677">Repeat</keyword>
<feature type="compositionally biased region" description="Basic and acidic residues" evidence="3">
    <location>
        <begin position="1148"/>
        <end position="1165"/>
    </location>
</feature>
<evidence type="ECO:0000256" key="3">
    <source>
        <dbReference type="SAM" id="MobiDB-lite"/>
    </source>
</evidence>
<comment type="caution">
    <text evidence="5">The sequence shown here is derived from an EMBL/GenBank/DDBJ whole genome shotgun (WGS) entry which is preliminary data.</text>
</comment>
<organism evidence="5 6">
    <name type="scientific">Thalassiosira oceanica</name>
    <name type="common">Marine diatom</name>
    <dbReference type="NCBI Taxonomy" id="159749"/>
    <lineage>
        <taxon>Eukaryota</taxon>
        <taxon>Sar</taxon>
        <taxon>Stramenopiles</taxon>
        <taxon>Ochrophyta</taxon>
        <taxon>Bacillariophyta</taxon>
        <taxon>Coscinodiscophyceae</taxon>
        <taxon>Thalassiosirophycidae</taxon>
        <taxon>Thalassiosirales</taxon>
        <taxon>Thalassiosiraceae</taxon>
        <taxon>Thalassiosira</taxon>
    </lineage>
</organism>
<evidence type="ECO:0000313" key="5">
    <source>
        <dbReference type="EMBL" id="EJK48370.1"/>
    </source>
</evidence>
<feature type="region of interest" description="Disordered" evidence="3">
    <location>
        <begin position="1370"/>
        <end position="1397"/>
    </location>
</feature>
<evidence type="ECO:0000259" key="4">
    <source>
        <dbReference type="Pfam" id="PF07929"/>
    </source>
</evidence>
<feature type="region of interest" description="Disordered" evidence="3">
    <location>
        <begin position="1137"/>
        <end position="1185"/>
    </location>
</feature>
<evidence type="ECO:0000256" key="2">
    <source>
        <dbReference type="ARBA" id="ARBA00022737"/>
    </source>
</evidence>
<dbReference type="eggNOG" id="KOG4152">
    <property type="taxonomic scope" value="Eukaryota"/>
</dbReference>
<dbReference type="SUPFAM" id="SSF117281">
    <property type="entry name" value="Kelch motif"/>
    <property type="match status" value="1"/>
</dbReference>
<evidence type="ECO:0000313" key="6">
    <source>
        <dbReference type="Proteomes" id="UP000266841"/>
    </source>
</evidence>
<feature type="region of interest" description="Disordered" evidence="3">
    <location>
        <begin position="938"/>
        <end position="998"/>
    </location>
</feature>
<feature type="non-terminal residue" evidence="5">
    <location>
        <position position="1600"/>
    </location>
</feature>
<dbReference type="PANTHER" id="PTHR46093:SF18">
    <property type="entry name" value="FIBRONECTIN TYPE-III DOMAIN-CONTAINING PROTEIN"/>
    <property type="match status" value="1"/>
</dbReference>
<dbReference type="Gene3D" id="3.10.290.30">
    <property type="entry name" value="MM3350-like"/>
    <property type="match status" value="1"/>
</dbReference>
<dbReference type="Pfam" id="PF24681">
    <property type="entry name" value="Kelch_KLHDC2_KLHL20_DRC7"/>
    <property type="match status" value="1"/>
</dbReference>
<dbReference type="InterPro" id="IPR012912">
    <property type="entry name" value="Plasmid_pRiA4b_Orf3-like"/>
</dbReference>
<protein>
    <recommendedName>
        <fullName evidence="4">Plasmid pRiA4b Orf3-like domain-containing protein</fullName>
    </recommendedName>
</protein>
<dbReference type="Gene3D" id="2.120.10.80">
    <property type="entry name" value="Kelch-type beta propeller"/>
    <property type="match status" value="2"/>
</dbReference>
<feature type="compositionally biased region" description="Basic and acidic residues" evidence="3">
    <location>
        <begin position="959"/>
        <end position="998"/>
    </location>
</feature>
<dbReference type="InterPro" id="IPR015915">
    <property type="entry name" value="Kelch-typ_b-propeller"/>
</dbReference>
<keyword evidence="6" id="KW-1185">Reference proteome</keyword>
<dbReference type="SUPFAM" id="SSF159941">
    <property type="entry name" value="MM3350-like"/>
    <property type="match status" value="1"/>
</dbReference>
<feature type="compositionally biased region" description="Low complexity" evidence="3">
    <location>
        <begin position="1171"/>
        <end position="1182"/>
    </location>
</feature>
<feature type="region of interest" description="Disordered" evidence="3">
    <location>
        <begin position="1291"/>
        <end position="1330"/>
    </location>
</feature>